<dbReference type="PANTHER" id="PTHR35580">
    <property type="entry name" value="CELL SURFACE GLYCOPROTEIN (S-LAYER PROTEIN)-LIKE PROTEIN"/>
    <property type="match status" value="1"/>
</dbReference>
<dbReference type="OrthoDB" id="7156875at2"/>
<evidence type="ECO:0000313" key="2">
    <source>
        <dbReference type="EMBL" id="PSK95560.1"/>
    </source>
</evidence>
<dbReference type="PANTHER" id="PTHR35580:SF1">
    <property type="entry name" value="PHYTASE-LIKE DOMAIN-CONTAINING PROTEIN"/>
    <property type="match status" value="1"/>
</dbReference>
<proteinExistence type="predicted"/>
<dbReference type="EMBL" id="PYGE01000029">
    <property type="protein sequence ID" value="PSK95560.1"/>
    <property type="molecule type" value="Genomic_DNA"/>
</dbReference>
<reference evidence="2 3" key="1">
    <citation type="submission" date="2018-03" db="EMBL/GenBank/DDBJ databases">
        <title>Genomic Encyclopedia of Archaeal and Bacterial Type Strains, Phase II (KMG-II): from individual species to whole genera.</title>
        <authorList>
            <person name="Goeker M."/>
        </authorList>
    </citation>
    <scope>NUCLEOTIDE SEQUENCE [LARGE SCALE GENOMIC DNA]</scope>
    <source>
        <strain evidence="2 3">DSM 45211</strain>
    </source>
</reference>
<dbReference type="Proteomes" id="UP000243528">
    <property type="component" value="Unassembled WGS sequence"/>
</dbReference>
<comment type="caution">
    <text evidence="2">The sequence shown here is derived from an EMBL/GenBank/DDBJ whole genome shotgun (WGS) entry which is preliminary data.</text>
</comment>
<dbReference type="InterPro" id="IPR052918">
    <property type="entry name" value="Motility_Chemotaxis_Reg"/>
</dbReference>
<dbReference type="RefSeq" id="WP_106539864.1">
    <property type="nucleotide sequence ID" value="NZ_ML142905.1"/>
</dbReference>
<keyword evidence="3" id="KW-1185">Reference proteome</keyword>
<organism evidence="2 3">
    <name type="scientific">Haloactinopolyspora alba</name>
    <dbReference type="NCBI Taxonomy" id="648780"/>
    <lineage>
        <taxon>Bacteria</taxon>
        <taxon>Bacillati</taxon>
        <taxon>Actinomycetota</taxon>
        <taxon>Actinomycetes</taxon>
        <taxon>Jiangellales</taxon>
        <taxon>Jiangellaceae</taxon>
        <taxon>Haloactinopolyspora</taxon>
    </lineage>
</organism>
<feature type="region of interest" description="Disordered" evidence="1">
    <location>
        <begin position="280"/>
        <end position="299"/>
    </location>
</feature>
<evidence type="ECO:0000313" key="3">
    <source>
        <dbReference type="Proteomes" id="UP000243528"/>
    </source>
</evidence>
<name>A0A2P8DEA2_9ACTN</name>
<evidence type="ECO:0008006" key="4">
    <source>
        <dbReference type="Google" id="ProtNLM"/>
    </source>
</evidence>
<evidence type="ECO:0000256" key="1">
    <source>
        <dbReference type="SAM" id="MobiDB-lite"/>
    </source>
</evidence>
<sequence>MRPNAIPLTGVIALVFAAGVAPVGGQTVTAEASESSLAFSTFLGGRDFDHAVDIAVDASGHVYVLSYSTSKNFPTTSGAFDKKLTGKSGLRDLAVSKFEPNGQDLVWSTYLGGSDSDCFVGCALEMDATGAVYVAGTTESSDFPTTPGAFDTTFNGPSGLGGDAFVTKLAPDGGSLVYSTFIGGAAGDSVFGLEVDSDGAAYVTGTTHRAEDTEQDFPTTAGAFARDVRGYSDAFVTKLAPDGSALDYSTLLGGTDEGTDGETGFAVRVDDSGAAYVTGNATSPDFPTTEGAFDRSPGGSTDGFVTKLAPDGSSLTYSTFLSGSLVDNMRDLGVDDNGAAHVIGRTRSGDFPTTEGSFDRSLGGNSDGFVTKLAPDGSSLTYSTFLGGSSGDGALGIAIDATGRAVVTGSTGSPDYPLTSEAFDATLDGRNDAFVTLLDSSASTLESSTFLGGAADLDRVNAVALDAEGAAHVVGATGSADFPTTPRTFDSKFNGAIDGFVTKLLFGVAE</sequence>
<dbReference type="AlphaFoldDB" id="A0A2P8DEA2"/>
<accession>A0A2P8DEA2</accession>
<protein>
    <recommendedName>
        <fullName evidence="4">Beta-propeller repeat-containing protein</fullName>
    </recommendedName>
</protein>
<gene>
    <name evidence="2" type="ORF">CLV30_12929</name>
</gene>